<evidence type="ECO:0000313" key="3">
    <source>
        <dbReference type="Proteomes" id="UP000251144"/>
    </source>
</evidence>
<dbReference type="OrthoDB" id="1862900at2"/>
<dbReference type="AlphaFoldDB" id="A0A329TXT8"/>
<proteinExistence type="predicted"/>
<keyword evidence="1" id="KW-0472">Membrane</keyword>
<keyword evidence="1" id="KW-1133">Transmembrane helix</keyword>
<feature type="transmembrane region" description="Helical" evidence="1">
    <location>
        <begin position="37"/>
        <end position="59"/>
    </location>
</feature>
<name>A0A329TXT8_9FIRM</name>
<evidence type="ECO:0000256" key="1">
    <source>
        <dbReference type="SAM" id="Phobius"/>
    </source>
</evidence>
<reference evidence="2 3" key="1">
    <citation type="submission" date="2018-02" db="EMBL/GenBank/DDBJ databases">
        <title>Complete genome sequencing of Faecalibacterium prausnitzii strains isolated from the human gut.</title>
        <authorList>
            <person name="Fitzgerald B.C."/>
            <person name="Shkoporov A.N."/>
            <person name="Ross P.R."/>
            <person name="Hill C."/>
        </authorList>
    </citation>
    <scope>NUCLEOTIDE SEQUENCE [LARGE SCALE GENOMIC DNA]</scope>
    <source>
        <strain evidence="2 3">APC942/32-1</strain>
    </source>
</reference>
<sequence>MTEQELRRTAVIIPPTGRAVLCVWAAVPGLFAAPFVFWQSVAAGAGFCLLWGFLVYCLWARACSFAAVLGEQTVTVYSGVALPVRQVLPRRAVTSVRLLRTPLLRLGGVSLLIVAAPGAKLFLPAIPAQQAGLLAHILAEDAP</sequence>
<gene>
    <name evidence="2" type="ORF">C4N26_08335</name>
</gene>
<dbReference type="Proteomes" id="UP000251144">
    <property type="component" value="Unassembled WGS sequence"/>
</dbReference>
<comment type="caution">
    <text evidence="2">The sequence shown here is derived from an EMBL/GenBank/DDBJ whole genome shotgun (WGS) entry which is preliminary data.</text>
</comment>
<dbReference type="EMBL" id="PRLB01000007">
    <property type="protein sequence ID" value="RAW53894.1"/>
    <property type="molecule type" value="Genomic_DNA"/>
</dbReference>
<feature type="transmembrane region" description="Helical" evidence="1">
    <location>
        <begin position="12"/>
        <end position="31"/>
    </location>
</feature>
<accession>A0A329TXT8</accession>
<evidence type="ECO:0000313" key="2">
    <source>
        <dbReference type="EMBL" id="RAW53894.1"/>
    </source>
</evidence>
<keyword evidence="1" id="KW-0812">Transmembrane</keyword>
<dbReference type="RefSeq" id="WP_158401078.1">
    <property type="nucleotide sequence ID" value="NZ_PRLB01000007.1"/>
</dbReference>
<organism evidence="2 3">
    <name type="scientific">Faecalibacterium prausnitzii</name>
    <dbReference type="NCBI Taxonomy" id="853"/>
    <lineage>
        <taxon>Bacteria</taxon>
        <taxon>Bacillati</taxon>
        <taxon>Bacillota</taxon>
        <taxon>Clostridia</taxon>
        <taxon>Eubacteriales</taxon>
        <taxon>Oscillospiraceae</taxon>
        <taxon>Faecalibacterium</taxon>
    </lineage>
</organism>
<protein>
    <submittedName>
        <fullName evidence="2">Uncharacterized protein</fullName>
    </submittedName>
</protein>